<protein>
    <submittedName>
        <fullName evidence="1">Uncharacterized protein</fullName>
    </submittedName>
</protein>
<organism evidence="1">
    <name type="scientific">bioreactor metagenome</name>
    <dbReference type="NCBI Taxonomy" id="1076179"/>
    <lineage>
        <taxon>unclassified sequences</taxon>
        <taxon>metagenomes</taxon>
        <taxon>ecological metagenomes</taxon>
    </lineage>
</organism>
<comment type="caution">
    <text evidence="1">The sequence shown here is derived from an EMBL/GenBank/DDBJ whole genome shotgun (WGS) entry which is preliminary data.</text>
</comment>
<reference evidence="1" key="1">
    <citation type="submission" date="2019-08" db="EMBL/GenBank/DDBJ databases">
        <authorList>
            <person name="Kucharzyk K."/>
            <person name="Murdoch R.W."/>
            <person name="Higgins S."/>
            <person name="Loffler F."/>
        </authorList>
    </citation>
    <scope>NUCLEOTIDE SEQUENCE</scope>
</reference>
<accession>A0A645CLQ1</accession>
<evidence type="ECO:0000313" key="1">
    <source>
        <dbReference type="EMBL" id="MPM77838.1"/>
    </source>
</evidence>
<dbReference type="EMBL" id="VSSQ01028219">
    <property type="protein sequence ID" value="MPM77838.1"/>
    <property type="molecule type" value="Genomic_DNA"/>
</dbReference>
<dbReference type="AlphaFoldDB" id="A0A645CLQ1"/>
<sequence length="86" mass="9050">MQNRLRPLPQALCNGGMAVAQTVNGDAAHKVQILVAVLVEDIGAFAPLHGDGHTDMVAVQILVTGLDDLRVGFVELNHDGSLLVVI</sequence>
<proteinExistence type="predicted"/>
<gene>
    <name evidence="1" type="ORF">SDC9_124846</name>
</gene>
<name>A0A645CLQ1_9ZZZZ</name>